<dbReference type="Proteomes" id="UP001629059">
    <property type="component" value="Unassembled WGS sequence"/>
</dbReference>
<evidence type="ECO:0000313" key="3">
    <source>
        <dbReference type="EMBL" id="MFL9839218.1"/>
    </source>
</evidence>
<proteinExistence type="inferred from homology"/>
<comment type="similarity">
    <text evidence="1">Belongs to the outer membrane factor (OMF) (TC 1.B.17) family.</text>
</comment>
<dbReference type="PANTHER" id="PTHR30203">
    <property type="entry name" value="OUTER MEMBRANE CATION EFFLUX PROTEIN"/>
    <property type="match status" value="1"/>
</dbReference>
<dbReference type="Gene3D" id="1.20.1600.10">
    <property type="entry name" value="Outer membrane efflux proteins (OEP)"/>
    <property type="match status" value="1"/>
</dbReference>
<comment type="caution">
    <text evidence="3">The sequence shown here is derived from an EMBL/GenBank/DDBJ whole genome shotgun (WGS) entry which is preliminary data.</text>
</comment>
<dbReference type="Pfam" id="PF02321">
    <property type="entry name" value="OEP"/>
    <property type="match status" value="2"/>
</dbReference>
<name>A0ABW8YG77_9FLAO</name>
<keyword evidence="2" id="KW-0732">Signal</keyword>
<protein>
    <submittedName>
        <fullName evidence="3">TolC family protein</fullName>
    </submittedName>
</protein>
<evidence type="ECO:0000256" key="1">
    <source>
        <dbReference type="ARBA" id="ARBA00007613"/>
    </source>
</evidence>
<sequence length="427" mass="48842">MKRFILSFVLFSTVIASAQNSVNDTIVLTRVDAETIFLQSNLSLLVEKLNIDIAEAQVIQAKVWPNPTLSVSEVNLWSNSTSEELPVLWGNYGRNQEIGLSLEQLVYTASKRKKLIAIEKVGAQMAAQYYKDILRSLKTEFRNNLTALQFNQQQKSVYEKQLVSVRKLINAYAYQVKQGNISQAEYVRLKASELEFLNELNQLNIEGNILQKEMKILMNLPAKSYIKLENEGFVPNLNSVDELNLADIINEAENNRPDLQFAKLAQQYSDNKYAYEKALRTPDIILQASYDRGGNIMNNFFGVGFAIDLPFFNRNQGNIKAAKHAIEQSSLIKEQTFNSAQAEIVQAYSNFTNARQLYESIDTGYDNDLDMILESHFKNFSERNISLLVYLDYVEAYIKNKEIILTSKKQLNERLEELRYASGQELN</sequence>
<reference evidence="3 4" key="1">
    <citation type="submission" date="2024-06" db="EMBL/GenBank/DDBJ databases">
        <authorList>
            <person name="Kaempfer P."/>
            <person name="Viver T."/>
        </authorList>
    </citation>
    <scope>NUCLEOTIDE SEQUENCE [LARGE SCALE GENOMIC DNA]</scope>
    <source>
        <strain evidence="3 4">ST-75</strain>
    </source>
</reference>
<dbReference type="PANTHER" id="PTHR30203:SF23">
    <property type="entry name" value="OUTER MEMBRANE EFFLUX PROTEIN"/>
    <property type="match status" value="1"/>
</dbReference>
<dbReference type="InterPro" id="IPR003423">
    <property type="entry name" value="OMP_efflux"/>
</dbReference>
<feature type="chain" id="PRO_5045145312" evidence="2">
    <location>
        <begin position="19"/>
        <end position="427"/>
    </location>
</feature>
<dbReference type="EMBL" id="JBELQB010000017">
    <property type="protein sequence ID" value="MFL9839218.1"/>
    <property type="molecule type" value="Genomic_DNA"/>
</dbReference>
<organism evidence="3 4">
    <name type="scientific">Flavobacterium rhizophilum</name>
    <dbReference type="NCBI Taxonomy" id="3163296"/>
    <lineage>
        <taxon>Bacteria</taxon>
        <taxon>Pseudomonadati</taxon>
        <taxon>Bacteroidota</taxon>
        <taxon>Flavobacteriia</taxon>
        <taxon>Flavobacteriales</taxon>
        <taxon>Flavobacteriaceae</taxon>
        <taxon>Flavobacterium</taxon>
    </lineage>
</organism>
<dbReference type="SUPFAM" id="SSF56954">
    <property type="entry name" value="Outer membrane efflux proteins (OEP)"/>
    <property type="match status" value="1"/>
</dbReference>
<dbReference type="InterPro" id="IPR010131">
    <property type="entry name" value="MdtP/NodT-like"/>
</dbReference>
<accession>A0ABW8YG77</accession>
<gene>
    <name evidence="3" type="ORF">ABS768_17055</name>
</gene>
<evidence type="ECO:0000313" key="4">
    <source>
        <dbReference type="Proteomes" id="UP001629059"/>
    </source>
</evidence>
<dbReference type="RefSeq" id="WP_408076166.1">
    <property type="nucleotide sequence ID" value="NZ_JBELQB010000017.1"/>
</dbReference>
<feature type="signal peptide" evidence="2">
    <location>
        <begin position="1"/>
        <end position="18"/>
    </location>
</feature>
<evidence type="ECO:0000256" key="2">
    <source>
        <dbReference type="SAM" id="SignalP"/>
    </source>
</evidence>
<keyword evidence="4" id="KW-1185">Reference proteome</keyword>